<evidence type="ECO:0000313" key="6">
    <source>
        <dbReference type="EMBL" id="JAB93924.1"/>
    </source>
</evidence>
<dbReference type="SUPFAM" id="SSF52058">
    <property type="entry name" value="L domain-like"/>
    <property type="match status" value="1"/>
</dbReference>
<gene>
    <name evidence="6" type="primary">CONN</name>
</gene>
<evidence type="ECO:0000256" key="5">
    <source>
        <dbReference type="SAM" id="SignalP"/>
    </source>
</evidence>
<dbReference type="EMBL" id="GAMC01012633">
    <property type="protein sequence ID" value="JAB93922.1"/>
    <property type="molecule type" value="mRNA"/>
</dbReference>
<dbReference type="InterPro" id="IPR032675">
    <property type="entry name" value="LRR_dom_sf"/>
</dbReference>
<organism evidence="6">
    <name type="scientific">Ceratitis capitata</name>
    <name type="common">Mediterranean fruit fly</name>
    <name type="synonym">Tephritis capitata</name>
    <dbReference type="NCBI Taxonomy" id="7213"/>
    <lineage>
        <taxon>Eukaryota</taxon>
        <taxon>Metazoa</taxon>
        <taxon>Ecdysozoa</taxon>
        <taxon>Arthropoda</taxon>
        <taxon>Hexapoda</taxon>
        <taxon>Insecta</taxon>
        <taxon>Pterygota</taxon>
        <taxon>Neoptera</taxon>
        <taxon>Endopterygota</taxon>
        <taxon>Diptera</taxon>
        <taxon>Brachycera</taxon>
        <taxon>Muscomorpha</taxon>
        <taxon>Tephritoidea</taxon>
        <taxon>Tephritidae</taxon>
        <taxon>Ceratitis</taxon>
        <taxon>Ceratitis</taxon>
    </lineage>
</organism>
<dbReference type="EMBL" id="GAMC01012632">
    <property type="protein sequence ID" value="JAB93923.1"/>
    <property type="molecule type" value="mRNA"/>
</dbReference>
<reference evidence="6" key="2">
    <citation type="journal article" date="2014" name="BMC Genomics">
        <title>A genomic perspective to assessing quality of mass-reared SIT flies used in Mediterranean fruit fly (Ceratitis capitata) eradication in California.</title>
        <authorList>
            <person name="Calla B."/>
            <person name="Hall B."/>
            <person name="Hou S."/>
            <person name="Geib S.M."/>
        </authorList>
    </citation>
    <scope>NUCLEOTIDE SEQUENCE</scope>
</reference>
<protein>
    <submittedName>
        <fullName evidence="6">Connectin</fullName>
    </submittedName>
</protein>
<accession>W8BXH1</accession>
<evidence type="ECO:0000256" key="1">
    <source>
        <dbReference type="ARBA" id="ARBA00022614"/>
    </source>
</evidence>
<dbReference type="FunFam" id="3.80.10.10:FF:001360">
    <property type="entry name" value="Uncharacterized protein"/>
    <property type="match status" value="1"/>
</dbReference>
<dbReference type="InterPro" id="IPR001611">
    <property type="entry name" value="Leu-rich_rpt"/>
</dbReference>
<evidence type="ECO:0000256" key="3">
    <source>
        <dbReference type="SAM" id="MobiDB-lite"/>
    </source>
</evidence>
<evidence type="ECO:0000256" key="4">
    <source>
        <dbReference type="SAM" id="Phobius"/>
    </source>
</evidence>
<dbReference type="PANTHER" id="PTHR24366">
    <property type="entry name" value="IG(IMMUNOGLOBULIN) AND LRR(LEUCINE RICH REPEAT) DOMAINS"/>
    <property type="match status" value="1"/>
</dbReference>
<feature type="region of interest" description="Disordered" evidence="3">
    <location>
        <begin position="461"/>
        <end position="487"/>
    </location>
</feature>
<evidence type="ECO:0000256" key="2">
    <source>
        <dbReference type="ARBA" id="ARBA00022737"/>
    </source>
</evidence>
<feature type="chain" id="PRO_5007737149" evidence="5">
    <location>
        <begin position="22"/>
        <end position="717"/>
    </location>
</feature>
<keyword evidence="5" id="KW-0732">Signal</keyword>
<dbReference type="AlphaFoldDB" id="W8BXH1"/>
<dbReference type="InterPro" id="IPR003591">
    <property type="entry name" value="Leu-rich_rpt_typical-subtyp"/>
</dbReference>
<reference evidence="6" key="1">
    <citation type="submission" date="2013-07" db="EMBL/GenBank/DDBJ databases">
        <authorList>
            <person name="Geib S."/>
        </authorList>
    </citation>
    <scope>NUCLEOTIDE SEQUENCE</scope>
</reference>
<dbReference type="SMART" id="SM00369">
    <property type="entry name" value="LRR_TYP"/>
    <property type="match status" value="8"/>
</dbReference>
<keyword evidence="4" id="KW-0472">Membrane</keyword>
<dbReference type="EMBL" id="GAMC01012631">
    <property type="protein sequence ID" value="JAB93924.1"/>
    <property type="molecule type" value="mRNA"/>
</dbReference>
<feature type="compositionally biased region" description="Polar residues" evidence="3">
    <location>
        <begin position="471"/>
        <end position="487"/>
    </location>
</feature>
<proteinExistence type="evidence at transcript level"/>
<dbReference type="OrthoDB" id="27267at2759"/>
<sequence>MWPSHCQRLILLLAITLTCFACLIAPVASRSRDKEGRRRSDRLSAASSTSASSTYYASNGMNSNYASATSSYTGPMDTTGFCVRRRDMKLMCYCTPDENHVPVLKAECWVFSDVLPQNDTTWTRFFQQKRLRELKFVIQNHGRLDYIPTLVFEALKNLTSIIIEYSQVDVVKSNAFANLPYLERIILTNNHIAALAQDAFANHIRLRELNLEHNQIFEIDRHAFHNLPQCERLFLNNNNISNLHDSLFVEMPHLVYLNLAHNQISVLTSDIFKGLGNLNVLKLSHNNINFIGDTVFAELWILSELELDDNKIERISERALDGLNTLKTLNLRNNKLKKLDNGLLRGTPALLNINVQSNELETLTFYTFQPIMDNLVNSTSELLLSDNNFICDCRLQWIFELKNRTRHIALREALEGFVCTLHDPKILNFIEPVPNHILDLLNIGSSYNGMNSAEFHLSGNNNSGRKRFSKARQNGGAQRGINGSSQRLGQAQLTAEDVDVIDAAAVALTPEHSEHVLSLSKREAAVEGEHSVAASSQPEVFNNAFLAASGIPDIATAQIVGEKKKKSVMPAKLRDDYYDETAGMIGGGDAAPHGLLLAQQVELGDGLDALKQNALYNQQTNDVLGMTHNTITEHAANKPQPLGIKVRLFTLKPERLPCHDELSDPTELPLSRDLMDVRSNQAQSNMSSGGYGLTMATTTLAGVAAIMLRFSSRRRIG</sequence>
<dbReference type="Gene3D" id="3.80.10.10">
    <property type="entry name" value="Ribonuclease Inhibitor"/>
    <property type="match status" value="2"/>
</dbReference>
<dbReference type="Pfam" id="PF13855">
    <property type="entry name" value="LRR_8"/>
    <property type="match status" value="2"/>
</dbReference>
<keyword evidence="4" id="KW-0812">Transmembrane</keyword>
<keyword evidence="4" id="KW-1133">Transmembrane helix</keyword>
<dbReference type="PROSITE" id="PS51450">
    <property type="entry name" value="LRR"/>
    <property type="match status" value="3"/>
</dbReference>
<keyword evidence="1" id="KW-0433">Leucine-rich repeat</keyword>
<feature type="signal peptide" evidence="5">
    <location>
        <begin position="1"/>
        <end position="21"/>
    </location>
</feature>
<feature type="transmembrane region" description="Helical" evidence="4">
    <location>
        <begin position="689"/>
        <end position="708"/>
    </location>
</feature>
<name>W8BXH1_CERCA</name>
<keyword evidence="2" id="KW-0677">Repeat</keyword>